<gene>
    <name evidence="2" type="ORF">VB774_10390</name>
</gene>
<comment type="caution">
    <text evidence="2">The sequence shown here is derived from an EMBL/GenBank/DDBJ whole genome shotgun (WGS) entry which is preliminary data.</text>
</comment>
<evidence type="ECO:0000313" key="2">
    <source>
        <dbReference type="EMBL" id="MEA5478027.1"/>
    </source>
</evidence>
<proteinExistence type="predicted"/>
<sequence length="629" mass="71023">MNPKKKIPPAGEIRQSQIITTFGAGSMVDLPNKSVIIGGLNHWTEKDCKIIPEERLAKYVQKVLGVASIQLKTPPIDEEEIGDRRIGITAFTFPHWFLAQVDQIIEIHGKKYRTRPLIPWGQLVKGKYLNEDRKSISVVPVRFVQACPNGHISDINWHGFVKHEISCTNKTGRLWFDEGTASNDFSEIYVRCDRCNARRQLKDATIPNARNLGKCEGHRPWLSLDDIGKEECVDPFGKPVSNRLLVRSASNAYFAQVVSAISIPDSDEKLRTAVDEIYDDYLKNIDDLDELRFIRKKMERVSNTLADLQNETIWQEIQRRKSNQPVADKSLKQVEIETLLAQPEGDIDDDLPDKDFYARARKLDKLDPIYQEIFGDRIDRIILVHRLREVVAQVGFTRFEPTLITTDGEFDESVELAVKLAPLGLETDWVPAYENRGEGVFISFKPEAIATWLQKPAVKKRGQELLLGYDKWKKHKGIKSDWLPALPYIMLHSLSHLLITAISLECGYSASAIRERIYASDVGYGILLHTGSSGSEGTLGGLIEVGKQIERYLKTALEMGHLCSNDPVCSQHKPADSQEDRYLHGAACHGCLLIAETSCERRNELLDRALVVRTVDAIGAEFFPDPTTL</sequence>
<evidence type="ECO:0000259" key="1">
    <source>
        <dbReference type="Pfam" id="PF09369"/>
    </source>
</evidence>
<accession>A0ABU5TI88</accession>
<evidence type="ECO:0000313" key="3">
    <source>
        <dbReference type="Proteomes" id="UP001301388"/>
    </source>
</evidence>
<dbReference type="NCBIfam" id="NF038324">
    <property type="entry name" value="DrmB_fam"/>
    <property type="match status" value="1"/>
</dbReference>
<feature type="domain" description="MrfA-like Zn-binding" evidence="1">
    <location>
        <begin position="494"/>
        <end position="592"/>
    </location>
</feature>
<organism evidence="2 3">
    <name type="scientific">Pseudanabaena galeata UHCC 0370</name>
    <dbReference type="NCBI Taxonomy" id="3110310"/>
    <lineage>
        <taxon>Bacteria</taxon>
        <taxon>Bacillati</taxon>
        <taxon>Cyanobacteriota</taxon>
        <taxon>Cyanophyceae</taxon>
        <taxon>Pseudanabaenales</taxon>
        <taxon>Pseudanabaenaceae</taxon>
        <taxon>Pseudanabaena</taxon>
    </lineage>
</organism>
<dbReference type="Pfam" id="PF09369">
    <property type="entry name" value="MZB"/>
    <property type="match status" value="1"/>
</dbReference>
<dbReference type="InterPro" id="IPR018973">
    <property type="entry name" value="MZB"/>
</dbReference>
<keyword evidence="3" id="KW-1185">Reference proteome</keyword>
<name>A0ABU5TI88_9CYAN</name>
<dbReference type="Proteomes" id="UP001301388">
    <property type="component" value="Unassembled WGS sequence"/>
</dbReference>
<protein>
    <submittedName>
        <fullName evidence="2">DUF1998 domain-containing protein</fullName>
    </submittedName>
</protein>
<reference evidence="2 3" key="1">
    <citation type="submission" date="2023-12" db="EMBL/GenBank/DDBJ databases">
        <title>Baltic Sea Cyanobacteria.</title>
        <authorList>
            <person name="Delbaje E."/>
            <person name="Fewer D.P."/>
            <person name="Shishido T.K."/>
        </authorList>
    </citation>
    <scope>NUCLEOTIDE SEQUENCE [LARGE SCALE GENOMIC DNA]</scope>
    <source>
        <strain evidence="2 3">UHCC 0370</strain>
    </source>
</reference>
<dbReference type="RefSeq" id="WP_323261606.1">
    <property type="nucleotide sequence ID" value="NZ_JAYGIE010000052.1"/>
</dbReference>
<dbReference type="EMBL" id="JAYGIE010000052">
    <property type="protein sequence ID" value="MEA5478027.1"/>
    <property type="molecule type" value="Genomic_DNA"/>
</dbReference>
<dbReference type="InterPro" id="IPR047721">
    <property type="entry name" value="DrmB"/>
</dbReference>